<accession>A0A0F9Y1L1</accession>
<dbReference type="InterPro" id="IPR027417">
    <property type="entry name" value="P-loop_NTPase"/>
</dbReference>
<reference evidence="2" key="1">
    <citation type="journal article" date="2015" name="Nature">
        <title>Complex archaea that bridge the gap between prokaryotes and eukaryotes.</title>
        <authorList>
            <person name="Spang A."/>
            <person name="Saw J.H."/>
            <person name="Jorgensen S.L."/>
            <person name="Zaremba-Niedzwiedzka K."/>
            <person name="Martijn J."/>
            <person name="Lind A.E."/>
            <person name="van Eijk R."/>
            <person name="Schleper C."/>
            <person name="Guy L."/>
            <person name="Ettema T.J."/>
        </authorList>
    </citation>
    <scope>NUCLEOTIDE SEQUENCE</scope>
</reference>
<protein>
    <recommendedName>
        <fullName evidence="1">Phage terminase large subunit GpA ATPase domain-containing protein</fullName>
    </recommendedName>
</protein>
<dbReference type="InterPro" id="IPR046453">
    <property type="entry name" value="GpA_ATPase"/>
</dbReference>
<evidence type="ECO:0000313" key="2">
    <source>
        <dbReference type="EMBL" id="KKN98593.1"/>
    </source>
</evidence>
<gene>
    <name evidence="2" type="ORF">LCGC14_0147050</name>
</gene>
<dbReference type="GO" id="GO:0016887">
    <property type="term" value="F:ATP hydrolysis activity"/>
    <property type="evidence" value="ECO:0007669"/>
    <property type="project" value="InterPro"/>
</dbReference>
<organism evidence="2">
    <name type="scientific">marine sediment metagenome</name>
    <dbReference type="NCBI Taxonomy" id="412755"/>
    <lineage>
        <taxon>unclassified sequences</taxon>
        <taxon>metagenomes</taxon>
        <taxon>ecological metagenomes</taxon>
    </lineage>
</organism>
<feature type="domain" description="Phage terminase large subunit GpA ATPase" evidence="1">
    <location>
        <begin position="35"/>
        <end position="242"/>
    </location>
</feature>
<name>A0A0F9Y1L1_9ZZZZ</name>
<dbReference type="Pfam" id="PF05876">
    <property type="entry name" value="GpA_ATPase"/>
    <property type="match status" value="1"/>
</dbReference>
<dbReference type="EMBL" id="LAZR01000051">
    <property type="protein sequence ID" value="KKN98593.1"/>
    <property type="molecule type" value="Genomic_DNA"/>
</dbReference>
<dbReference type="Gene3D" id="3.40.50.300">
    <property type="entry name" value="P-loop containing nucleotide triphosphate hydrolases"/>
    <property type="match status" value="1"/>
</dbReference>
<proteinExistence type="predicted"/>
<dbReference type="AlphaFoldDB" id="A0A0F9Y1L1"/>
<sequence>MRVVDRINKKRTERLPVKLSNFVEYAILVDGKVMDFTNRPYLREIYDTSAREILLMCGRQVEKSTSSGNKMLSRSIINSYRKSVYTAPTQPQVRQFSDDRLKEPMTSSPNLAPFTNTSLLKNVFEKRFATRSKITLRSAHLNADRVRGIPADDIYIDEIQDVAVDGIPVIRECAANSPDPKFQYSGTPKTKDNTIHEYWQRSTMKEWMIPCGCKKWYWNLPGEDNIGTTGLICSNCGKRINPLNGQWIRTGRELGTEAHQTFVEGFRIPQIIVPSHQPLSKWIEILNKQRNYPIAKFYNEVLALPFDLGAKPITLEELQNTCDPGRSNTPYPTTGVAAAPTYAGIDWGEGSGEGGFSVLTIGVANSINRGIDVLFIKRYEGREALPEVMIPDMAKYINMYNCNRVGADYGFGFGLNDRLAKMIGYERFFRYQYTGAQREKVRWNDKIGRFVLNRTSIMSYMFELLKRGQQKGPGLRLFKWKDFEPFAKDVLSIFSEENTSLHMKVYSKTPGKPDDTFHSITYMVLVSLLDFMREDFIQSD</sequence>
<evidence type="ECO:0000259" key="1">
    <source>
        <dbReference type="Pfam" id="PF05876"/>
    </source>
</evidence>
<comment type="caution">
    <text evidence="2">The sequence shown here is derived from an EMBL/GenBank/DDBJ whole genome shotgun (WGS) entry which is preliminary data.</text>
</comment>